<evidence type="ECO:0000256" key="1">
    <source>
        <dbReference type="SAM" id="MobiDB-lite"/>
    </source>
</evidence>
<dbReference type="AlphaFoldDB" id="A0AAW2ZES5"/>
<feature type="region of interest" description="Disordered" evidence="1">
    <location>
        <begin position="420"/>
        <end position="469"/>
    </location>
</feature>
<keyword evidence="3" id="KW-1185">Reference proteome</keyword>
<dbReference type="Proteomes" id="UP001431209">
    <property type="component" value="Unassembled WGS sequence"/>
</dbReference>
<gene>
    <name evidence="2" type="ORF">AKO1_012202</name>
</gene>
<feature type="compositionally biased region" description="Low complexity" evidence="1">
    <location>
        <begin position="96"/>
        <end position="112"/>
    </location>
</feature>
<organism evidence="2 3">
    <name type="scientific">Acrasis kona</name>
    <dbReference type="NCBI Taxonomy" id="1008807"/>
    <lineage>
        <taxon>Eukaryota</taxon>
        <taxon>Discoba</taxon>
        <taxon>Heterolobosea</taxon>
        <taxon>Tetramitia</taxon>
        <taxon>Eutetramitia</taxon>
        <taxon>Acrasidae</taxon>
        <taxon>Acrasis</taxon>
    </lineage>
</organism>
<feature type="compositionally biased region" description="Low complexity" evidence="1">
    <location>
        <begin position="435"/>
        <end position="453"/>
    </location>
</feature>
<proteinExistence type="predicted"/>
<comment type="caution">
    <text evidence="2">The sequence shown here is derived from an EMBL/GenBank/DDBJ whole genome shotgun (WGS) entry which is preliminary data.</text>
</comment>
<evidence type="ECO:0000313" key="2">
    <source>
        <dbReference type="EMBL" id="KAL0487305.1"/>
    </source>
</evidence>
<feature type="region of interest" description="Disordered" evidence="1">
    <location>
        <begin position="61"/>
        <end position="113"/>
    </location>
</feature>
<feature type="region of interest" description="Disordered" evidence="1">
    <location>
        <begin position="293"/>
        <end position="318"/>
    </location>
</feature>
<evidence type="ECO:0000313" key="3">
    <source>
        <dbReference type="Proteomes" id="UP001431209"/>
    </source>
</evidence>
<feature type="compositionally biased region" description="Low complexity" evidence="1">
    <location>
        <begin position="61"/>
        <end position="80"/>
    </location>
</feature>
<reference evidence="2 3" key="1">
    <citation type="submission" date="2024-03" db="EMBL/GenBank/DDBJ databases">
        <title>The Acrasis kona genome and developmental transcriptomes reveal deep origins of eukaryotic multicellular pathways.</title>
        <authorList>
            <person name="Sheikh S."/>
            <person name="Fu C.-J."/>
            <person name="Brown M.W."/>
            <person name="Baldauf S.L."/>
        </authorList>
    </citation>
    <scope>NUCLEOTIDE SEQUENCE [LARGE SCALE GENOMIC DNA]</scope>
    <source>
        <strain evidence="2 3">ATCC MYA-3509</strain>
    </source>
</reference>
<protein>
    <submittedName>
        <fullName evidence="2">Uncharacterized protein</fullName>
    </submittedName>
</protein>
<dbReference type="EMBL" id="JAOPGA020001330">
    <property type="protein sequence ID" value="KAL0487305.1"/>
    <property type="molecule type" value="Genomic_DNA"/>
</dbReference>
<feature type="compositionally biased region" description="Polar residues" evidence="1">
    <location>
        <begin position="84"/>
        <end position="95"/>
    </location>
</feature>
<sequence length="491" mass="52004">MFDITARVKNARYQPINFLILTITYSAGADSATFLVNGNQSPDNGLYYTYIVTAPTSPLTTAAPTTSAPTTTETPDSAAPITSEAPSSQPTTSNLPTYPTATSTAPPSDESSFQVPPGYNLAIFRPEKSANYIYYAARRNVKRQTVCEVYNGNPAGIDSRGSSLDISYNTSIFNSTTDYANLNCQLTQVSEDNVDLVLSVIQGNNWEANCNQRPSVGAVFKTVSLSTNTTSFTVDISDQYAKYNDSSYFGVDFSIAIQSKRQFIRINKDTCVVALYRKINSITTSTPTQASTMTPFTTITPTESTPITTTSPVTTPALSTNTVSSTLLPTFSATTSAPTACPPCPCGETNLSGDNNASPARKLRRNGECPTCRVCPTNTNTPVTTVAPATTLPIVQVTRPISEAPCPICSCGEVDLSGNNNASPERRLRRNSNQCPTCKSCPTTTSTSNTRPPLGNNQSGEDNASVRESSSAVEVTAGILGAAAAVAAVVL</sequence>
<accession>A0AAW2ZES5</accession>
<name>A0AAW2ZES5_9EUKA</name>